<sequence length="232" mass="25864">MGLAFSAAPALSVSANESKETYSQFAPWTLKAGGGLGRVQETNYGENTGKTNVYRISAEYNPRYFGFEFGLTRSYFKMDFEPKNGHMGEYALAQYLGGGPFLRDTVFRGDPSSQSIESRDRFDLTFLDLGPTFHFRPGRTFDPYVSIGAGTTGFDARASYRGFGRLGFRLNFDRFYFFTEAEGSAINRYNARDIRTHYNEYSGIVGVGFYFGGGDSDETKRETPAPGQADPM</sequence>
<keyword evidence="3" id="KW-1185">Reference proteome</keyword>
<proteinExistence type="predicted"/>
<evidence type="ECO:0000313" key="1">
    <source>
        <dbReference type="EMBL" id="MDV6236323.1"/>
    </source>
</evidence>
<accession>A0A2N0BN17</accession>
<evidence type="ECO:0008006" key="4">
    <source>
        <dbReference type="Google" id="ProtNLM"/>
    </source>
</evidence>
<dbReference type="EMBL" id="NPEF02000013">
    <property type="protein sequence ID" value="MDV6236323.1"/>
    <property type="molecule type" value="Genomic_DNA"/>
</dbReference>
<reference evidence="2" key="1">
    <citation type="submission" date="2017-07" db="EMBL/GenBank/DDBJ databases">
        <title>Leptospira spp. isolated from tropical soils.</title>
        <authorList>
            <person name="Thibeaux R."/>
            <person name="Iraola G."/>
            <person name="Ferres I."/>
            <person name="Bierque E."/>
            <person name="Girault D."/>
            <person name="Soupe-Gilbert M.-E."/>
            <person name="Picardeau M."/>
            <person name="Goarant C."/>
        </authorList>
    </citation>
    <scope>NUCLEOTIDE SEQUENCE [LARGE SCALE GENOMIC DNA]</scope>
    <source>
        <strain evidence="2">ATI7-C-A5</strain>
    </source>
</reference>
<dbReference type="RefSeq" id="WP_100746196.1">
    <property type="nucleotide sequence ID" value="NZ_NPEF02000013.1"/>
</dbReference>
<accession>A0A2N0BEF1</accession>
<dbReference type="OrthoDB" id="328140at2"/>
<organism evidence="2">
    <name type="scientific">Leptospira ellisii</name>
    <dbReference type="NCBI Taxonomy" id="2023197"/>
    <lineage>
        <taxon>Bacteria</taxon>
        <taxon>Pseudomonadati</taxon>
        <taxon>Spirochaetota</taxon>
        <taxon>Spirochaetia</taxon>
        <taxon>Leptospirales</taxon>
        <taxon>Leptospiraceae</taxon>
        <taxon>Leptospira</taxon>
    </lineage>
</organism>
<dbReference type="EMBL" id="NPEF01000001">
    <property type="protein sequence ID" value="PJZ94926.1"/>
    <property type="molecule type" value="Genomic_DNA"/>
</dbReference>
<reference evidence="1 3" key="2">
    <citation type="journal article" date="2018" name="Microb. Genom.">
        <title>Deciphering the unexplored Leptospira diversity from soils uncovers genomic evolution to virulence.</title>
        <authorList>
            <person name="Thibeaux R."/>
            <person name="Iraola G."/>
            <person name="Ferres I."/>
            <person name="Bierque E."/>
            <person name="Girault D."/>
            <person name="Soupe-Gilbert M.E."/>
            <person name="Picardeau M."/>
            <person name="Goarant C."/>
        </authorList>
    </citation>
    <scope>NUCLEOTIDE SEQUENCE [LARGE SCALE GENOMIC DNA]</scope>
    <source>
        <strain evidence="1 3">ATI7-C-A5</strain>
    </source>
</reference>
<evidence type="ECO:0000313" key="3">
    <source>
        <dbReference type="Proteomes" id="UP000232122"/>
    </source>
</evidence>
<name>A0A2N0BEF1_9LEPT</name>
<gene>
    <name evidence="2" type="ORF">CH379_00180</name>
    <name evidence="1" type="ORF">CH379_011870</name>
</gene>
<evidence type="ECO:0000313" key="2">
    <source>
        <dbReference type="EMBL" id="PJZ94926.1"/>
    </source>
</evidence>
<reference evidence="1" key="3">
    <citation type="submission" date="2023-10" db="EMBL/GenBank/DDBJ databases">
        <authorList>
            <person name="Picardeau M."/>
            <person name="Thibeaux R."/>
        </authorList>
    </citation>
    <scope>NUCLEOTIDE SEQUENCE</scope>
    <source>
        <strain evidence="1">ATI7-C-A5</strain>
    </source>
</reference>
<comment type="caution">
    <text evidence="2">The sequence shown here is derived from an EMBL/GenBank/DDBJ whole genome shotgun (WGS) entry which is preliminary data.</text>
</comment>
<dbReference type="AlphaFoldDB" id="A0A2N0BEF1"/>
<dbReference type="Proteomes" id="UP000232122">
    <property type="component" value="Unassembled WGS sequence"/>
</dbReference>
<protein>
    <recommendedName>
        <fullName evidence="4">Outer membrane protein beta-barrel domain protein</fullName>
    </recommendedName>
</protein>